<proteinExistence type="predicted"/>
<sequence>MYSSKVELDPVAALGRSFASPTSLMRHCLRNAANQTHPSTPTQSILAHPCRAHILSFGKRKPRCYL</sequence>
<organism evidence="1 2">
    <name type="scientific">Basidiobolus meristosporus CBS 931.73</name>
    <dbReference type="NCBI Taxonomy" id="1314790"/>
    <lineage>
        <taxon>Eukaryota</taxon>
        <taxon>Fungi</taxon>
        <taxon>Fungi incertae sedis</taxon>
        <taxon>Zoopagomycota</taxon>
        <taxon>Entomophthoromycotina</taxon>
        <taxon>Basidiobolomycetes</taxon>
        <taxon>Basidiobolales</taxon>
        <taxon>Basidiobolaceae</taxon>
        <taxon>Basidiobolus</taxon>
    </lineage>
</organism>
<keyword evidence="2" id="KW-1185">Reference proteome</keyword>
<dbReference type="InParanoid" id="A0A1Y1Y366"/>
<dbReference type="AlphaFoldDB" id="A0A1Y1Y366"/>
<evidence type="ECO:0000313" key="1">
    <source>
        <dbReference type="EMBL" id="ORX92428.1"/>
    </source>
</evidence>
<reference evidence="1 2" key="1">
    <citation type="submission" date="2016-07" db="EMBL/GenBank/DDBJ databases">
        <title>Pervasive Adenine N6-methylation of Active Genes in Fungi.</title>
        <authorList>
            <consortium name="DOE Joint Genome Institute"/>
            <person name="Mondo S.J."/>
            <person name="Dannebaum R.O."/>
            <person name="Kuo R.C."/>
            <person name="Labutti K."/>
            <person name="Haridas S."/>
            <person name="Kuo A."/>
            <person name="Salamov A."/>
            <person name="Ahrendt S.R."/>
            <person name="Lipzen A."/>
            <person name="Sullivan W."/>
            <person name="Andreopoulos W.B."/>
            <person name="Clum A."/>
            <person name="Lindquist E."/>
            <person name="Daum C."/>
            <person name="Ramamoorthy G.K."/>
            <person name="Gryganskyi A."/>
            <person name="Culley D."/>
            <person name="Magnuson J.K."/>
            <person name="James T.Y."/>
            <person name="O'Malley M.A."/>
            <person name="Stajich J.E."/>
            <person name="Spatafora J.W."/>
            <person name="Visel A."/>
            <person name="Grigoriev I.V."/>
        </authorList>
    </citation>
    <scope>NUCLEOTIDE SEQUENCE [LARGE SCALE GENOMIC DNA]</scope>
    <source>
        <strain evidence="1 2">CBS 931.73</strain>
    </source>
</reference>
<dbReference type="EMBL" id="MCFE01000276">
    <property type="protein sequence ID" value="ORX92428.1"/>
    <property type="molecule type" value="Genomic_DNA"/>
</dbReference>
<accession>A0A1Y1Y366</accession>
<comment type="caution">
    <text evidence="1">The sequence shown here is derived from an EMBL/GenBank/DDBJ whole genome shotgun (WGS) entry which is preliminary data.</text>
</comment>
<dbReference type="Proteomes" id="UP000193498">
    <property type="component" value="Unassembled WGS sequence"/>
</dbReference>
<evidence type="ECO:0000313" key="2">
    <source>
        <dbReference type="Proteomes" id="UP000193498"/>
    </source>
</evidence>
<name>A0A1Y1Y366_9FUNG</name>
<gene>
    <name evidence="1" type="ORF">K493DRAFT_43539</name>
</gene>
<protein>
    <submittedName>
        <fullName evidence="1">Uncharacterized protein</fullName>
    </submittedName>
</protein>